<comment type="caution">
    <text evidence="1">The sequence shown here is derived from an EMBL/GenBank/DDBJ whole genome shotgun (WGS) entry which is preliminary data.</text>
</comment>
<dbReference type="InterPro" id="IPR027266">
    <property type="entry name" value="TrmE/GcvT-like"/>
</dbReference>
<accession>A0A2N5XVU8</accession>
<protein>
    <submittedName>
        <fullName evidence="1">Sarcosine oxidase subunit gamma</fullName>
    </submittedName>
</protein>
<reference evidence="1 2" key="1">
    <citation type="submission" date="2018-01" db="EMBL/GenBank/DDBJ databases">
        <title>The draft genome sequence of Cohaesibacter sp. H1304.</title>
        <authorList>
            <person name="Wang N.-N."/>
            <person name="Du Z.-J."/>
        </authorList>
    </citation>
    <scope>NUCLEOTIDE SEQUENCE [LARGE SCALE GENOMIC DNA]</scope>
    <source>
        <strain evidence="1 2">H1304</strain>
    </source>
</reference>
<dbReference type="EMBL" id="PKUQ01000002">
    <property type="protein sequence ID" value="PLW78619.1"/>
    <property type="molecule type" value="Genomic_DNA"/>
</dbReference>
<gene>
    <name evidence="1" type="ORF">C0081_03255</name>
</gene>
<evidence type="ECO:0000313" key="2">
    <source>
        <dbReference type="Proteomes" id="UP000234881"/>
    </source>
</evidence>
<dbReference type="RefSeq" id="WP_101532384.1">
    <property type="nucleotide sequence ID" value="NZ_PKUQ01000002.1"/>
</dbReference>
<keyword evidence="2" id="KW-1185">Reference proteome</keyword>
<dbReference type="Pfam" id="PF04268">
    <property type="entry name" value="SoxG"/>
    <property type="match status" value="1"/>
</dbReference>
<dbReference type="SUPFAM" id="SSF103025">
    <property type="entry name" value="Folate-binding domain"/>
    <property type="match status" value="1"/>
</dbReference>
<proteinExistence type="predicted"/>
<name>A0A2N5XVU8_9HYPH</name>
<dbReference type="Proteomes" id="UP000234881">
    <property type="component" value="Unassembled WGS sequence"/>
</dbReference>
<sequence length="204" mass="22646">MAEPTTEILTAQSPLQHKAQDFLAASSDRILLAEIPNLTQLNLRGDGNDKAFLAGTKKAIGIALPTKPNSVAEKGDIAALWLGPDEWLIVSKETESHRLISTLKVMLSDVVFTVVDVSDNRTVLSLSGADSWAVLNKGAMLDFHPRHWHKGQCASSLYGRCQVIFWQRSKQPEFYLFVRSSFADYCASYILDAMREFISTDEQA</sequence>
<dbReference type="Gene3D" id="3.30.70.1520">
    <property type="entry name" value="Heterotetrameric sarcosine oxidase"/>
    <property type="match status" value="1"/>
</dbReference>
<dbReference type="AlphaFoldDB" id="A0A2N5XVU8"/>
<dbReference type="OrthoDB" id="9814782at2"/>
<evidence type="ECO:0000313" key="1">
    <source>
        <dbReference type="EMBL" id="PLW78619.1"/>
    </source>
</evidence>
<dbReference type="InterPro" id="IPR007375">
    <property type="entry name" value="SoxG"/>
</dbReference>
<organism evidence="1 2">
    <name type="scientific">Cohaesibacter celericrescens</name>
    <dbReference type="NCBI Taxonomy" id="2067669"/>
    <lineage>
        <taxon>Bacteria</taxon>
        <taxon>Pseudomonadati</taxon>
        <taxon>Pseudomonadota</taxon>
        <taxon>Alphaproteobacteria</taxon>
        <taxon>Hyphomicrobiales</taxon>
        <taxon>Cohaesibacteraceae</taxon>
    </lineage>
</organism>
<dbReference type="Gene3D" id="3.30.1360.120">
    <property type="entry name" value="Probable tRNA modification gtpase trme, domain 1"/>
    <property type="match status" value="1"/>
</dbReference>